<dbReference type="EMBL" id="ML975153">
    <property type="protein sequence ID" value="KAF1814647.1"/>
    <property type="molecule type" value="Genomic_DNA"/>
</dbReference>
<dbReference type="AlphaFoldDB" id="A0A6G1G992"/>
<evidence type="ECO:0000313" key="2">
    <source>
        <dbReference type="Proteomes" id="UP000504638"/>
    </source>
</evidence>
<sequence length="67" mass="7668">QSRAIRAQMEIAEYGRQYLVDKLSKSFNNISIPLLTFLDGFGLFRSMYCTIMGFYLLLAPPRSSGRN</sequence>
<organism evidence="1">
    <name type="scientific">Eremomyces bilateralis CBS 781.70</name>
    <dbReference type="NCBI Taxonomy" id="1392243"/>
    <lineage>
        <taxon>Eukaryota</taxon>
        <taxon>Fungi</taxon>
        <taxon>Dikarya</taxon>
        <taxon>Ascomycota</taxon>
        <taxon>Pezizomycotina</taxon>
        <taxon>Dothideomycetes</taxon>
        <taxon>Dothideomycetes incertae sedis</taxon>
        <taxon>Eremomycetales</taxon>
        <taxon>Eremomycetaceae</taxon>
        <taxon>Eremomyces</taxon>
    </lineage>
</organism>
<evidence type="ECO:0000313" key="1">
    <source>
        <dbReference type="EMBL" id="KAF1814647.1"/>
    </source>
</evidence>
<protein>
    <submittedName>
        <fullName evidence="1 3">Uncharacterized protein</fullName>
    </submittedName>
</protein>
<accession>A0A6G1G992</accession>
<proteinExistence type="predicted"/>
<dbReference type="RefSeq" id="XP_033536278.1">
    <property type="nucleotide sequence ID" value="XM_033676181.1"/>
</dbReference>
<reference evidence="1 3" key="1">
    <citation type="submission" date="2020-01" db="EMBL/GenBank/DDBJ databases">
        <authorList>
            <consortium name="DOE Joint Genome Institute"/>
            <person name="Haridas S."/>
            <person name="Albert R."/>
            <person name="Binder M."/>
            <person name="Bloem J."/>
            <person name="Labutti K."/>
            <person name="Salamov A."/>
            <person name="Andreopoulos B."/>
            <person name="Baker S.E."/>
            <person name="Barry K."/>
            <person name="Bills G."/>
            <person name="Bluhm B.H."/>
            <person name="Cannon C."/>
            <person name="Castanera R."/>
            <person name="Culley D.E."/>
            <person name="Daum C."/>
            <person name="Ezra D."/>
            <person name="Gonzalez J.B."/>
            <person name="Henrissat B."/>
            <person name="Kuo A."/>
            <person name="Liang C."/>
            <person name="Lipzen A."/>
            <person name="Lutzoni F."/>
            <person name="Magnuson J."/>
            <person name="Mondo S."/>
            <person name="Nolan M."/>
            <person name="Ohm R."/>
            <person name="Pangilinan J."/>
            <person name="Park H.-J."/>
            <person name="Ramirez L."/>
            <person name="Alfaro M."/>
            <person name="Sun H."/>
            <person name="Tritt A."/>
            <person name="Yoshinaga Y."/>
            <person name="Zwiers L.-H."/>
            <person name="Turgeon B.G."/>
            <person name="Goodwin S.B."/>
            <person name="Spatafora J.W."/>
            <person name="Crous P.W."/>
            <person name="Grigoriev I.V."/>
        </authorList>
    </citation>
    <scope>NUCLEOTIDE SEQUENCE</scope>
    <source>
        <strain evidence="1 3">CBS 781.70</strain>
    </source>
</reference>
<dbReference type="GeneID" id="54416751"/>
<reference evidence="3" key="2">
    <citation type="submission" date="2020-04" db="EMBL/GenBank/DDBJ databases">
        <authorList>
            <consortium name="NCBI Genome Project"/>
        </authorList>
    </citation>
    <scope>NUCLEOTIDE SEQUENCE</scope>
    <source>
        <strain evidence="3">CBS 781.70</strain>
    </source>
</reference>
<evidence type="ECO:0000313" key="3">
    <source>
        <dbReference type="RefSeq" id="XP_033536278.1"/>
    </source>
</evidence>
<feature type="non-terminal residue" evidence="1">
    <location>
        <position position="1"/>
    </location>
</feature>
<gene>
    <name evidence="1 3" type="ORF">P152DRAFT_393149</name>
</gene>
<dbReference type="Proteomes" id="UP000504638">
    <property type="component" value="Unplaced"/>
</dbReference>
<name>A0A6G1G992_9PEZI</name>
<keyword evidence="2" id="KW-1185">Reference proteome</keyword>
<reference evidence="3" key="3">
    <citation type="submission" date="2025-04" db="UniProtKB">
        <authorList>
            <consortium name="RefSeq"/>
        </authorList>
    </citation>
    <scope>IDENTIFICATION</scope>
    <source>
        <strain evidence="3">CBS 781.70</strain>
    </source>
</reference>
<dbReference type="OrthoDB" id="5372708at2759"/>